<accession>A0ABQ8S5N4</accession>
<dbReference type="PANTHER" id="PTHR47326:SF1">
    <property type="entry name" value="HTH PSQ-TYPE DOMAIN-CONTAINING PROTEIN"/>
    <property type="match status" value="1"/>
</dbReference>
<dbReference type="PANTHER" id="PTHR47326">
    <property type="entry name" value="TRANSPOSABLE ELEMENT TC3 TRANSPOSASE-LIKE PROTEIN"/>
    <property type="match status" value="1"/>
</dbReference>
<dbReference type="EMBL" id="JAJSOF020000036">
    <property type="protein sequence ID" value="KAJ4429060.1"/>
    <property type="molecule type" value="Genomic_DNA"/>
</dbReference>
<keyword evidence="3" id="KW-1185">Reference proteome</keyword>
<evidence type="ECO:0000256" key="1">
    <source>
        <dbReference type="SAM" id="MobiDB-lite"/>
    </source>
</evidence>
<reference evidence="2 3" key="1">
    <citation type="journal article" date="2022" name="Allergy">
        <title>Genome assembly and annotation of Periplaneta americana reveal a comprehensive cockroach allergen profile.</title>
        <authorList>
            <person name="Wang L."/>
            <person name="Xiong Q."/>
            <person name="Saelim N."/>
            <person name="Wang L."/>
            <person name="Nong W."/>
            <person name="Wan A.T."/>
            <person name="Shi M."/>
            <person name="Liu X."/>
            <person name="Cao Q."/>
            <person name="Hui J.H.L."/>
            <person name="Sookrung N."/>
            <person name="Leung T.F."/>
            <person name="Tungtrongchitr A."/>
            <person name="Tsui S.K.W."/>
        </authorList>
    </citation>
    <scope>NUCLEOTIDE SEQUENCE [LARGE SCALE GENOMIC DNA]</scope>
    <source>
        <strain evidence="2">PWHHKU_190912</strain>
    </source>
</reference>
<organism evidence="2 3">
    <name type="scientific">Periplaneta americana</name>
    <name type="common">American cockroach</name>
    <name type="synonym">Blatta americana</name>
    <dbReference type="NCBI Taxonomy" id="6978"/>
    <lineage>
        <taxon>Eukaryota</taxon>
        <taxon>Metazoa</taxon>
        <taxon>Ecdysozoa</taxon>
        <taxon>Arthropoda</taxon>
        <taxon>Hexapoda</taxon>
        <taxon>Insecta</taxon>
        <taxon>Pterygota</taxon>
        <taxon>Neoptera</taxon>
        <taxon>Polyneoptera</taxon>
        <taxon>Dictyoptera</taxon>
        <taxon>Blattodea</taxon>
        <taxon>Blattoidea</taxon>
        <taxon>Blattidae</taxon>
        <taxon>Blattinae</taxon>
        <taxon>Periplaneta</taxon>
    </lineage>
</organism>
<feature type="region of interest" description="Disordered" evidence="1">
    <location>
        <begin position="57"/>
        <end position="105"/>
    </location>
</feature>
<protein>
    <recommendedName>
        <fullName evidence="4">Nuclease HARBI1</fullName>
    </recommendedName>
</protein>
<feature type="compositionally biased region" description="Basic and acidic residues" evidence="1">
    <location>
        <begin position="74"/>
        <end position="85"/>
    </location>
</feature>
<name>A0ABQ8S5N4_PERAM</name>
<evidence type="ECO:0000313" key="2">
    <source>
        <dbReference type="EMBL" id="KAJ4429060.1"/>
    </source>
</evidence>
<evidence type="ECO:0000313" key="3">
    <source>
        <dbReference type="Proteomes" id="UP001148838"/>
    </source>
</evidence>
<feature type="compositionally biased region" description="Polar residues" evidence="1">
    <location>
        <begin position="94"/>
        <end position="105"/>
    </location>
</feature>
<proteinExistence type="predicted"/>
<evidence type="ECO:0008006" key="4">
    <source>
        <dbReference type="Google" id="ProtNLM"/>
    </source>
</evidence>
<dbReference type="Proteomes" id="UP001148838">
    <property type="component" value="Unassembled WGS sequence"/>
</dbReference>
<comment type="caution">
    <text evidence="2">The sequence shown here is derived from an EMBL/GenBank/DDBJ whole genome shotgun (WGS) entry which is preliminary data.</text>
</comment>
<gene>
    <name evidence="2" type="ORF">ANN_26058</name>
</gene>
<sequence length="551" mass="62654">MTGKLLNLVNCPKPLNEFGVTEILLNDGTLFGQIQKRNTDSVQTVCTRLRNIQKVRDQLADSDQVPTKRRRTDKKTIEVRNRQDAESSPYATEYRSSTHGNRTEPTAFSTYVNKHEAAVRLTRESVRRILHVDLKFQPYKLQIMQELKANDHRLRLQICRVYTTRPRTLHELKQIIRKEIRAIPAEMLQQVLGKLNSRLEGNLYRPQTATKIRYSHLTFPTLAFLRCVLEYSVQSVSLLALQLRTVPPKYTSHQLSLRTVPHPKYTSHQLSVNHDCQLYRPQTATKIRYSHLTFPTLAFLRCVLEYSVQSLRTVPHPKYASHQQSANHNYQLYRPQTATKISHSHLTFPTLAFLRCVLEYSVHSLVMADNAGVSKATVCRTISKVSAAIGALRPNYIINLQQEKIAEIKRGFYDLAHFPGIVGALDCTHSNTVSGTEPRQSPLASSGGTSGSMSVNVWCGIVNHQLIGPFFIEGTTDATYRKLMMKVTNSTRSGAGTIELYKPEWFAQDKTLHIVQRCVCTVRFLFPYLEGVNRRGGERDRAVQFGTSSSK</sequence>